<evidence type="ECO:0000313" key="2">
    <source>
        <dbReference type="EMBL" id="VDP84468.1"/>
    </source>
</evidence>
<dbReference type="EMBL" id="UZAN01046683">
    <property type="protein sequence ID" value="VDP84468.1"/>
    <property type="molecule type" value="Genomic_DNA"/>
</dbReference>
<organism evidence="4">
    <name type="scientific">Echinostoma caproni</name>
    <dbReference type="NCBI Taxonomy" id="27848"/>
    <lineage>
        <taxon>Eukaryota</taxon>
        <taxon>Metazoa</taxon>
        <taxon>Spiralia</taxon>
        <taxon>Lophotrochozoa</taxon>
        <taxon>Platyhelminthes</taxon>
        <taxon>Trematoda</taxon>
        <taxon>Digenea</taxon>
        <taxon>Plagiorchiida</taxon>
        <taxon>Echinostomata</taxon>
        <taxon>Echinostomatoidea</taxon>
        <taxon>Echinostomatidae</taxon>
        <taxon>Echinostoma</taxon>
    </lineage>
</organism>
<dbReference type="InterPro" id="IPR001357">
    <property type="entry name" value="BRCT_dom"/>
</dbReference>
<sequence>MHAIEPHIVFHRLSQRTLHQYMHPDVQFVVTRSAWNEDFDAALVDNANLIFVRPEWIFACDEQAKRVPFQKYLVVG</sequence>
<dbReference type="Proteomes" id="UP000272942">
    <property type="component" value="Unassembled WGS sequence"/>
</dbReference>
<evidence type="ECO:0000313" key="4">
    <source>
        <dbReference type="WBParaSite" id="ECPE_0000897401-mRNA-1"/>
    </source>
</evidence>
<reference evidence="4" key="1">
    <citation type="submission" date="2016-06" db="UniProtKB">
        <authorList>
            <consortium name="WormBaseParasite"/>
        </authorList>
    </citation>
    <scope>IDENTIFICATION</scope>
</reference>
<reference evidence="2 3" key="2">
    <citation type="submission" date="2018-11" db="EMBL/GenBank/DDBJ databases">
        <authorList>
            <consortium name="Pathogen Informatics"/>
        </authorList>
    </citation>
    <scope>NUCLEOTIDE SEQUENCE [LARGE SCALE GENOMIC DNA]</scope>
    <source>
        <strain evidence="2 3">Egypt</strain>
    </source>
</reference>
<protein>
    <submittedName>
        <fullName evidence="4">BRCT domain-containing protein</fullName>
    </submittedName>
</protein>
<dbReference type="Gene3D" id="3.40.50.10190">
    <property type="entry name" value="BRCT domain"/>
    <property type="match status" value="1"/>
</dbReference>
<name>A0A183APR1_9TREM</name>
<evidence type="ECO:0000313" key="3">
    <source>
        <dbReference type="Proteomes" id="UP000272942"/>
    </source>
</evidence>
<proteinExistence type="predicted"/>
<gene>
    <name evidence="2" type="ORF">ECPE_LOCUS8946</name>
</gene>
<dbReference type="PROSITE" id="PS50172">
    <property type="entry name" value="BRCT"/>
    <property type="match status" value="1"/>
</dbReference>
<dbReference type="WBParaSite" id="ECPE_0000897401-mRNA-1">
    <property type="protein sequence ID" value="ECPE_0000897401-mRNA-1"/>
    <property type="gene ID" value="ECPE_0000897401"/>
</dbReference>
<dbReference type="AlphaFoldDB" id="A0A183APR1"/>
<dbReference type="SUPFAM" id="SSF52113">
    <property type="entry name" value="BRCT domain"/>
    <property type="match status" value="1"/>
</dbReference>
<keyword evidence="3" id="KW-1185">Reference proteome</keyword>
<accession>A0A183APR1</accession>
<evidence type="ECO:0000259" key="1">
    <source>
        <dbReference type="PROSITE" id="PS50172"/>
    </source>
</evidence>
<dbReference type="OrthoDB" id="25840at2759"/>
<feature type="domain" description="BRCT" evidence="1">
    <location>
        <begin position="28"/>
        <end position="74"/>
    </location>
</feature>
<dbReference type="InterPro" id="IPR036420">
    <property type="entry name" value="BRCT_dom_sf"/>
</dbReference>